<dbReference type="Proteomes" id="UP000654345">
    <property type="component" value="Unassembled WGS sequence"/>
</dbReference>
<gene>
    <name evidence="1" type="ORF">KSB_22960</name>
</gene>
<evidence type="ECO:0000313" key="2">
    <source>
        <dbReference type="Proteomes" id="UP000654345"/>
    </source>
</evidence>
<accession>A0ABQ3UMD6</accession>
<comment type="caution">
    <text evidence="1">The sequence shown here is derived from an EMBL/GenBank/DDBJ whole genome shotgun (WGS) entry which is preliminary data.</text>
</comment>
<evidence type="ECO:0000313" key="1">
    <source>
        <dbReference type="EMBL" id="GHO53821.1"/>
    </source>
</evidence>
<dbReference type="EMBL" id="BNJG01000001">
    <property type="protein sequence ID" value="GHO53821.1"/>
    <property type="molecule type" value="Genomic_DNA"/>
</dbReference>
<reference evidence="1 2" key="1">
    <citation type="journal article" date="2021" name="Int. J. Syst. Evol. Microbiol.">
        <title>Reticulibacter mediterranei gen. nov., sp. nov., within the new family Reticulibacteraceae fam. nov., and Ktedonospora formicarum gen. nov., sp. nov., Ktedonobacter robiniae sp. nov., Dictyobacter formicarum sp. nov. and Dictyobacter arantiisoli sp. nov., belonging to the class Ktedonobacteria.</title>
        <authorList>
            <person name="Yabe S."/>
            <person name="Zheng Y."/>
            <person name="Wang C.M."/>
            <person name="Sakai Y."/>
            <person name="Abe K."/>
            <person name="Yokota A."/>
            <person name="Donadio S."/>
            <person name="Cavaletti L."/>
            <person name="Monciardini P."/>
        </authorList>
    </citation>
    <scope>NUCLEOTIDE SEQUENCE [LARGE SCALE GENOMIC DNA]</scope>
    <source>
        <strain evidence="1 2">SOSP1-30</strain>
    </source>
</reference>
<sequence length="86" mass="9611">MGTVGGQIGMVGRDEWFIEEAGRCQTGCSQDNGIDDMHDIWLKLIETAYEEGAKEIKLELRVKGERESRRADNLGPSVLFHAAFRA</sequence>
<protein>
    <submittedName>
        <fullName evidence="1">Uncharacterized protein</fullName>
    </submittedName>
</protein>
<name>A0ABQ3UMD6_9CHLR</name>
<organism evidence="1 2">
    <name type="scientific">Ktedonobacter robiniae</name>
    <dbReference type="NCBI Taxonomy" id="2778365"/>
    <lineage>
        <taxon>Bacteria</taxon>
        <taxon>Bacillati</taxon>
        <taxon>Chloroflexota</taxon>
        <taxon>Ktedonobacteria</taxon>
        <taxon>Ktedonobacterales</taxon>
        <taxon>Ktedonobacteraceae</taxon>
        <taxon>Ktedonobacter</taxon>
    </lineage>
</organism>
<proteinExistence type="predicted"/>
<keyword evidence="2" id="KW-1185">Reference proteome</keyword>